<name>A0AAW7Z9U6_9FIRM</name>
<dbReference type="GO" id="GO:0005576">
    <property type="term" value="C:extracellular region"/>
    <property type="evidence" value="ECO:0007669"/>
    <property type="project" value="TreeGrafter"/>
</dbReference>
<keyword evidence="2 5" id="KW-0812">Transmembrane</keyword>
<dbReference type="GO" id="GO:0005886">
    <property type="term" value="C:plasma membrane"/>
    <property type="evidence" value="ECO:0007669"/>
    <property type="project" value="UniProtKB-SubCell"/>
</dbReference>
<comment type="caution">
    <text evidence="7">The sequence shown here is derived from an EMBL/GenBank/DDBJ whole genome shotgun (WGS) entry which is preliminary data.</text>
</comment>
<keyword evidence="4 5" id="KW-0472">Membrane</keyword>
<evidence type="ECO:0000313" key="7">
    <source>
        <dbReference type="EMBL" id="MDO7786086.1"/>
    </source>
</evidence>
<dbReference type="Proteomes" id="UP001172911">
    <property type="component" value="Unassembled WGS sequence"/>
</dbReference>
<comment type="similarity">
    <text evidence="5">Belongs to the UPF0182 family.</text>
</comment>
<evidence type="ECO:0000256" key="4">
    <source>
        <dbReference type="ARBA" id="ARBA00023136"/>
    </source>
</evidence>
<evidence type="ECO:0000313" key="8">
    <source>
        <dbReference type="Proteomes" id="UP001172911"/>
    </source>
</evidence>
<evidence type="ECO:0000256" key="6">
    <source>
        <dbReference type="SAM" id="MobiDB-lite"/>
    </source>
</evidence>
<dbReference type="RefSeq" id="WP_304540909.1">
    <property type="nucleotide sequence ID" value="NZ_JARPTC010000003.1"/>
</dbReference>
<dbReference type="PANTHER" id="PTHR39344:SF1">
    <property type="entry name" value="UPF0182 PROTEIN SLL1060"/>
    <property type="match status" value="1"/>
</dbReference>
<evidence type="ECO:0000256" key="1">
    <source>
        <dbReference type="ARBA" id="ARBA00022475"/>
    </source>
</evidence>
<gene>
    <name evidence="7" type="ORF">P6N53_02475</name>
</gene>
<reference evidence="7" key="2">
    <citation type="submission" date="2023-03" db="EMBL/GenBank/DDBJ databases">
        <authorList>
            <person name="Zhang Z."/>
        </authorList>
    </citation>
    <scope>NUCLEOTIDE SEQUENCE</scope>
    <source>
        <strain evidence="7">DSA</strain>
    </source>
</reference>
<dbReference type="InterPro" id="IPR005372">
    <property type="entry name" value="UPF0182"/>
</dbReference>
<organism evidence="7 8">
    <name type="scientific">Desulforamulus aquiferis</name>
    <dbReference type="NCBI Taxonomy" id="1397668"/>
    <lineage>
        <taxon>Bacteria</taxon>
        <taxon>Bacillati</taxon>
        <taxon>Bacillota</taxon>
        <taxon>Clostridia</taxon>
        <taxon>Eubacteriales</taxon>
        <taxon>Peptococcaceae</taxon>
        <taxon>Desulforamulus</taxon>
    </lineage>
</organism>
<evidence type="ECO:0000256" key="2">
    <source>
        <dbReference type="ARBA" id="ARBA00022692"/>
    </source>
</evidence>
<feature type="transmembrane region" description="Helical" evidence="5">
    <location>
        <begin position="289"/>
        <end position="309"/>
    </location>
</feature>
<feature type="compositionally biased region" description="Low complexity" evidence="6">
    <location>
        <begin position="856"/>
        <end position="876"/>
    </location>
</feature>
<feature type="transmembrane region" description="Helical" evidence="5">
    <location>
        <begin position="174"/>
        <end position="195"/>
    </location>
</feature>
<sequence>MNKSPQFSLALFIVAVTVMLSLIGWGAGLYLDWLWFNTVNYSNIFVTMLLSEYGLRILIGLVFFGLVLLNLMLTRKSVMQAVKAAKPFRPFAQDEDDNVVTINQFNWREHITPGRLTAVFTAIALVMGFLYSSTVSGEWINVLKYLNKTAFGTADPIFNKDIGFFVFDLPFYQLIYRLLALAIIMNAFFVAIVYLVTDSARGGLTKIFRFEAARYHLSALAALFFLLKSWGYRLDQYNLLFSSGGAVYGAGYADIHATLLAYKVLTILSALTAIVIIVNLFLKRFRLTAYAIGGLLVASILLGGVYPSVIQKFVVVPNEFNREAPYIANNIKYTQMAYNLENVERKDFPAGRTLTAQDIADNRATIDNIRLWDWRPLQQTYSQLQEMRLYYEFKNIDIDRYNIDGRYRQVMLAIREMNQDQLSVQAQTWINQKLIYTHGYGIAMSPVAGVTKEGLPQFLLKDIPPVTETDLTVTRPEIYYGESNDGYVFVNTKTKEFDYPQGDGNAYTTYEGDGGIKIGSFVRKAVLSLALTDYKLFLTGDIDKDSQLLLHRNIKERVPKIAPFLSYDGDPYPVITSQGEIVWLWDAYTVTNMYPYAEPFDNRRNNYIRNSVKLTINAYNGDVNFYVADAKDPIIQTYSKIFPGTFKPLEEMPADLQEHIRYPEDLFNIQARMYTLYHMTDPQVFYNKEDKWVMPTEKIGKEETNMDAYYTITVLPGEQEPEYILITPFTPQNKKNMIAWMAARSDGENYGKLLIYEFPKQELVYGPMQIETRIDQDPVISQQIALWDQRGSSVLRGNLLIIPINDSLLYVEPLYLQSEQSKMPELRRVIVASGDKIVMEPTLDQALQRIFGEGVGQVPGTTPTPGTQEPTAEQPTDPVTPTAQSIKELAEEANRLYNEAQNRLRSGDWAGYGQSLDQLQNVINRLQEQAE</sequence>
<dbReference type="PANTHER" id="PTHR39344">
    <property type="entry name" value="UPF0182 PROTEIN SLL1060"/>
    <property type="match status" value="1"/>
</dbReference>
<dbReference type="Pfam" id="PF03699">
    <property type="entry name" value="UPF0182"/>
    <property type="match status" value="1"/>
</dbReference>
<comment type="subcellular location">
    <subcellularLocation>
        <location evidence="5">Cell membrane</location>
        <topology evidence="5">Multi-pass membrane protein</topology>
    </subcellularLocation>
</comment>
<accession>A0AAW7Z9U6</accession>
<feature type="transmembrane region" description="Helical" evidence="5">
    <location>
        <begin position="7"/>
        <end position="33"/>
    </location>
</feature>
<feature type="transmembrane region" description="Helical" evidence="5">
    <location>
        <begin position="53"/>
        <end position="73"/>
    </location>
</feature>
<proteinExistence type="inferred from homology"/>
<feature type="transmembrane region" description="Helical" evidence="5">
    <location>
        <begin position="260"/>
        <end position="282"/>
    </location>
</feature>
<protein>
    <recommendedName>
        <fullName evidence="5">UPF0182 protein P6N53_02475</fullName>
    </recommendedName>
</protein>
<keyword evidence="3 5" id="KW-1133">Transmembrane helix</keyword>
<feature type="region of interest" description="Disordered" evidence="6">
    <location>
        <begin position="854"/>
        <end position="880"/>
    </location>
</feature>
<keyword evidence="1 5" id="KW-1003">Cell membrane</keyword>
<feature type="transmembrane region" description="Helical" evidence="5">
    <location>
        <begin position="215"/>
        <end position="232"/>
    </location>
</feature>
<evidence type="ECO:0000256" key="5">
    <source>
        <dbReference type="HAMAP-Rule" id="MF_01600"/>
    </source>
</evidence>
<reference evidence="7" key="1">
    <citation type="journal article" date="2023" name="J. Hazard. Mater.">
        <title>Anaerobic biodegradation of pyrene and benzo[a]pyrene by a new sulfate-reducing Desulforamulus aquiferis strain DSA.</title>
        <authorList>
            <person name="Zhang Z."/>
            <person name="Sun J."/>
            <person name="Gong X."/>
            <person name="Wang C."/>
            <person name="Wang H."/>
        </authorList>
    </citation>
    <scope>NUCLEOTIDE SEQUENCE</scope>
    <source>
        <strain evidence="7">DSA</strain>
    </source>
</reference>
<dbReference type="AlphaFoldDB" id="A0AAW7Z9U6"/>
<feature type="transmembrane region" description="Helical" evidence="5">
    <location>
        <begin position="116"/>
        <end position="134"/>
    </location>
</feature>
<dbReference type="EMBL" id="JARPTC010000003">
    <property type="protein sequence ID" value="MDO7786086.1"/>
    <property type="molecule type" value="Genomic_DNA"/>
</dbReference>
<keyword evidence="8" id="KW-1185">Reference proteome</keyword>
<dbReference type="HAMAP" id="MF_01600">
    <property type="entry name" value="UPF0182"/>
    <property type="match status" value="1"/>
</dbReference>
<evidence type="ECO:0000256" key="3">
    <source>
        <dbReference type="ARBA" id="ARBA00022989"/>
    </source>
</evidence>